<evidence type="ECO:0000256" key="5">
    <source>
        <dbReference type="ARBA" id="ARBA00023136"/>
    </source>
</evidence>
<evidence type="ECO:0000313" key="8">
    <source>
        <dbReference type="EMBL" id="KPN62116.1"/>
    </source>
</evidence>
<proteinExistence type="predicted"/>
<accession>A0A0P7KJL7</accession>
<dbReference type="PANTHER" id="PTHR47371:SF3">
    <property type="entry name" value="PHOSPHOGLYCEROL TRANSFERASE I"/>
    <property type="match status" value="1"/>
</dbReference>
<dbReference type="SUPFAM" id="SSF53649">
    <property type="entry name" value="Alkaline phosphatase-like"/>
    <property type="match status" value="1"/>
</dbReference>
<feature type="transmembrane region" description="Helical" evidence="6">
    <location>
        <begin position="75"/>
        <end position="94"/>
    </location>
</feature>
<feature type="domain" description="Sulfatase N-terminal" evidence="7">
    <location>
        <begin position="206"/>
        <end position="496"/>
    </location>
</feature>
<dbReference type="Proteomes" id="UP000050471">
    <property type="component" value="Unassembled WGS sequence"/>
</dbReference>
<dbReference type="PANTHER" id="PTHR47371">
    <property type="entry name" value="LIPOTEICHOIC ACID SYNTHASE"/>
    <property type="match status" value="1"/>
</dbReference>
<evidence type="ECO:0000256" key="2">
    <source>
        <dbReference type="ARBA" id="ARBA00022475"/>
    </source>
</evidence>
<dbReference type="EMBL" id="LKBA01000019">
    <property type="protein sequence ID" value="KPN62116.1"/>
    <property type="molecule type" value="Genomic_DNA"/>
</dbReference>
<feature type="transmembrane region" description="Helical" evidence="6">
    <location>
        <begin position="44"/>
        <end position="63"/>
    </location>
</feature>
<dbReference type="InterPro" id="IPR050448">
    <property type="entry name" value="OpgB/LTA_synthase_biosynth"/>
</dbReference>
<feature type="transmembrane region" description="Helical" evidence="6">
    <location>
        <begin position="12"/>
        <end position="32"/>
    </location>
</feature>
<keyword evidence="4 6" id="KW-1133">Transmembrane helix</keyword>
<evidence type="ECO:0000259" key="7">
    <source>
        <dbReference type="Pfam" id="PF00884"/>
    </source>
</evidence>
<dbReference type="InterPro" id="IPR017850">
    <property type="entry name" value="Alkaline_phosphatase_core_sf"/>
</dbReference>
<sequence>MGKSIFAKFFRAICLILFWGMSFLVVFPFLAYSLGLFSLLPRNAMAVLGVLIVVAILGVAGWSFRQALWFRRPKILPLALLIIGFLLLQPFAFVREAFGEWQMGSLLLTIQENQASTMLNVGIHDFTPQLIKQITYLLLATGAALFLLSSSRTAARQISLVGVVAILSSPVSEYALRLILPVPAHALAVERFLAGHQVTQRPDRQKNLVIVYLESLERTYSEIDETRAAYAPFSEFERQGLAFNNIVQVAGTQFTAAGLVATQCGVPLLARGVFHVGRKMKANEDVIPDFTEFLPGVTCLGDILTRDGYNASYVNGSRLTVFSKGALFRSHGYQRVFGLRSYDGWEEEPRTNLWGMNDDLLFERVKRELGHLAAQDAPFLLSTLTLSTHGPDALLDEACLAEETALSKLPAAIACSGAHVADLINEIKRLGIWDDTIVLLASDHLAARNTLYDQLSARKEARRNQVTFLNAGSVRQVDRLGGMVDIYPTILELLGYQLQNGTANMGTSLLSDQPNFVETHGVEGFNESIRGNSDMQELLWLAQGTRAASITLD</sequence>
<dbReference type="Gene3D" id="3.40.720.10">
    <property type="entry name" value="Alkaline Phosphatase, subunit A"/>
    <property type="match status" value="1"/>
</dbReference>
<dbReference type="Pfam" id="PF00884">
    <property type="entry name" value="Sulfatase"/>
    <property type="match status" value="1"/>
</dbReference>
<evidence type="ECO:0000313" key="9">
    <source>
        <dbReference type="Proteomes" id="UP000050471"/>
    </source>
</evidence>
<feature type="transmembrane region" description="Helical" evidence="6">
    <location>
        <begin position="130"/>
        <end position="148"/>
    </location>
</feature>
<comment type="subcellular location">
    <subcellularLocation>
        <location evidence="1">Cell membrane</location>
        <topology evidence="1">Multi-pass membrane protein</topology>
    </subcellularLocation>
</comment>
<dbReference type="RefSeq" id="WP_055191495.1">
    <property type="nucleotide sequence ID" value="NZ_FPBS01000034.1"/>
</dbReference>
<dbReference type="InterPro" id="IPR000917">
    <property type="entry name" value="Sulfatase_N"/>
</dbReference>
<dbReference type="AlphaFoldDB" id="A0A0P7KJL7"/>
<comment type="caution">
    <text evidence="8">The sequence shown here is derived from an EMBL/GenBank/DDBJ whole genome shotgun (WGS) entry which is preliminary data.</text>
</comment>
<evidence type="ECO:0000256" key="3">
    <source>
        <dbReference type="ARBA" id="ARBA00022692"/>
    </source>
</evidence>
<keyword evidence="9" id="KW-1185">Reference proteome</keyword>
<keyword evidence="5 6" id="KW-0472">Membrane</keyword>
<dbReference type="GO" id="GO:0005886">
    <property type="term" value="C:plasma membrane"/>
    <property type="evidence" value="ECO:0007669"/>
    <property type="project" value="UniProtKB-SubCell"/>
</dbReference>
<name>A0A0P7KJL7_9RHOB</name>
<evidence type="ECO:0000256" key="1">
    <source>
        <dbReference type="ARBA" id="ARBA00004651"/>
    </source>
</evidence>
<organism evidence="8 9">
    <name type="scientific">Aliiroseovarius crassostreae</name>
    <dbReference type="NCBI Taxonomy" id="154981"/>
    <lineage>
        <taxon>Bacteria</taxon>
        <taxon>Pseudomonadati</taxon>
        <taxon>Pseudomonadota</taxon>
        <taxon>Alphaproteobacteria</taxon>
        <taxon>Rhodobacterales</taxon>
        <taxon>Paracoccaceae</taxon>
        <taxon>Aliiroseovarius</taxon>
    </lineage>
</organism>
<keyword evidence="2" id="KW-1003">Cell membrane</keyword>
<protein>
    <recommendedName>
        <fullName evidence="7">Sulfatase N-terminal domain-containing protein</fullName>
    </recommendedName>
</protein>
<feature type="transmembrane region" description="Helical" evidence="6">
    <location>
        <begin position="160"/>
        <end position="180"/>
    </location>
</feature>
<evidence type="ECO:0000256" key="4">
    <source>
        <dbReference type="ARBA" id="ARBA00022989"/>
    </source>
</evidence>
<gene>
    <name evidence="8" type="ORF">AKJ29_07515</name>
</gene>
<keyword evidence="3 6" id="KW-0812">Transmembrane</keyword>
<reference evidence="8 9" key="1">
    <citation type="submission" date="2015-09" db="EMBL/GenBank/DDBJ databases">
        <title>Draft genome sequence of Aliiroseovarius crassostreae CV919-312TSm, the causative agent of Roseovarius Oyster Disease (formerly Juvenile Oyster Disease).</title>
        <authorList>
            <person name="Kessner L."/>
            <person name="Spinard E."/>
            <person name="Nelson D."/>
        </authorList>
    </citation>
    <scope>NUCLEOTIDE SEQUENCE [LARGE SCALE GENOMIC DNA]</scope>
    <source>
        <strain evidence="8 9">CV919-312</strain>
    </source>
</reference>
<evidence type="ECO:0000256" key="6">
    <source>
        <dbReference type="SAM" id="Phobius"/>
    </source>
</evidence>
<dbReference type="CDD" id="cd16015">
    <property type="entry name" value="LTA_synthase"/>
    <property type="match status" value="1"/>
</dbReference>
<dbReference type="STRING" id="154981.AKJ29_07515"/>